<proteinExistence type="predicted"/>
<comment type="caution">
    <text evidence="3">The sequence shown here is derived from an EMBL/GenBank/DDBJ whole genome shotgun (WGS) entry which is preliminary data.</text>
</comment>
<feature type="region of interest" description="Disordered" evidence="1">
    <location>
        <begin position="113"/>
        <end position="151"/>
    </location>
</feature>
<dbReference type="InterPro" id="IPR037176">
    <property type="entry name" value="Osmotin/thaumatin-like_sf"/>
</dbReference>
<sequence length="293" mass="30178">MKFTSVAIALAAAGLAAAGHHHGRHVHHHQRDLKDVVYEFVMENGQGIPASKACDLIDQNVLKVADGVMPAGACVSSSAVPSSTSTATPTPTSTATPTTAAAELLQQTASISTLAPTTSSSTPTPTPSAVSSSSSSSTPASSGSTTGGGVTIKNNSPHTIYMWIFDSPVTPLMETLAAGQELGHDWRINPDGGGVSIKVSTVPDISNVVQYEYTVAGDTIFWDLSLINMNLLAIVGNILPALGFQVTSPESSCMSVVCQAGIIQCPAAYLFPSDDHATHGCPVNTNMVFDIGL</sequence>
<evidence type="ECO:0000256" key="2">
    <source>
        <dbReference type="SAM" id="SignalP"/>
    </source>
</evidence>
<reference evidence="3" key="2">
    <citation type="journal article" date="2023" name="IMA Fungus">
        <title>Comparative genomic study of the Penicillium genus elucidates a diverse pangenome and 15 lateral gene transfer events.</title>
        <authorList>
            <person name="Petersen C."/>
            <person name="Sorensen T."/>
            <person name="Nielsen M.R."/>
            <person name="Sondergaard T.E."/>
            <person name="Sorensen J.L."/>
            <person name="Fitzpatrick D.A."/>
            <person name="Frisvad J.C."/>
            <person name="Nielsen K.L."/>
        </authorList>
    </citation>
    <scope>NUCLEOTIDE SEQUENCE</scope>
    <source>
        <strain evidence="3">IBT 16125</strain>
    </source>
</reference>
<feature type="chain" id="PRO_5042091820" evidence="2">
    <location>
        <begin position="19"/>
        <end position="293"/>
    </location>
</feature>
<protein>
    <submittedName>
        <fullName evidence="3">Uncharacterized protein</fullName>
    </submittedName>
</protein>
<dbReference type="InterPro" id="IPR006771">
    <property type="entry name" value="CetA-like"/>
</dbReference>
<keyword evidence="4" id="KW-1185">Reference proteome</keyword>
<evidence type="ECO:0000313" key="4">
    <source>
        <dbReference type="Proteomes" id="UP001213681"/>
    </source>
</evidence>
<organism evidence="3 4">
    <name type="scientific">Penicillium daleae</name>
    <dbReference type="NCBI Taxonomy" id="63821"/>
    <lineage>
        <taxon>Eukaryota</taxon>
        <taxon>Fungi</taxon>
        <taxon>Dikarya</taxon>
        <taxon>Ascomycota</taxon>
        <taxon>Pezizomycotina</taxon>
        <taxon>Eurotiomycetes</taxon>
        <taxon>Eurotiomycetidae</taxon>
        <taxon>Eurotiales</taxon>
        <taxon>Aspergillaceae</taxon>
        <taxon>Penicillium</taxon>
    </lineage>
</organism>
<dbReference type="RefSeq" id="XP_056768174.1">
    <property type="nucleotide sequence ID" value="XM_056907447.1"/>
</dbReference>
<dbReference type="GeneID" id="81597690"/>
<dbReference type="PANTHER" id="PTHR36195:SF6">
    <property type="entry name" value="SECRETED THAUMATIN-LIKE PROTEIN CALA"/>
    <property type="match status" value="1"/>
</dbReference>
<dbReference type="SUPFAM" id="SSF49870">
    <property type="entry name" value="Osmotin, thaumatin-like protein"/>
    <property type="match status" value="1"/>
</dbReference>
<feature type="signal peptide" evidence="2">
    <location>
        <begin position="1"/>
        <end position="18"/>
    </location>
</feature>
<dbReference type="Pfam" id="PF04681">
    <property type="entry name" value="Bys1"/>
    <property type="match status" value="1"/>
</dbReference>
<feature type="region of interest" description="Disordered" evidence="1">
    <location>
        <begin position="75"/>
        <end position="97"/>
    </location>
</feature>
<evidence type="ECO:0000256" key="1">
    <source>
        <dbReference type="SAM" id="MobiDB-lite"/>
    </source>
</evidence>
<gene>
    <name evidence="3" type="ORF">N7458_004065</name>
</gene>
<dbReference type="EMBL" id="JAPVEA010000004">
    <property type="protein sequence ID" value="KAJ5455801.1"/>
    <property type="molecule type" value="Genomic_DNA"/>
</dbReference>
<dbReference type="PANTHER" id="PTHR36195">
    <property type="entry name" value="DOMAIN PROTEIN, PUTATIVE (AFU_ORTHOLOGUE AFUA_5G01990)-RELATED-RELATED"/>
    <property type="match status" value="1"/>
</dbReference>
<reference evidence="3" key="1">
    <citation type="submission" date="2022-12" db="EMBL/GenBank/DDBJ databases">
        <authorList>
            <person name="Petersen C."/>
        </authorList>
    </citation>
    <scope>NUCLEOTIDE SEQUENCE</scope>
    <source>
        <strain evidence="3">IBT 16125</strain>
    </source>
</reference>
<accession>A0AAD6CAC7</accession>
<evidence type="ECO:0000313" key="3">
    <source>
        <dbReference type="EMBL" id="KAJ5455801.1"/>
    </source>
</evidence>
<keyword evidence="2" id="KW-0732">Signal</keyword>
<dbReference type="AlphaFoldDB" id="A0AAD6CAC7"/>
<feature type="compositionally biased region" description="Low complexity" evidence="1">
    <location>
        <begin position="113"/>
        <end position="144"/>
    </location>
</feature>
<dbReference type="Proteomes" id="UP001213681">
    <property type="component" value="Unassembled WGS sequence"/>
</dbReference>
<name>A0AAD6CAC7_9EURO</name>